<protein>
    <submittedName>
        <fullName evidence="1">Uncharacterized protein</fullName>
    </submittedName>
</protein>
<proteinExistence type="predicted"/>
<gene>
    <name evidence="1" type="ORF">UFOVP159_21</name>
</gene>
<dbReference type="EMBL" id="LR798209">
    <property type="protein sequence ID" value="CAB5187252.1"/>
    <property type="molecule type" value="Genomic_DNA"/>
</dbReference>
<name>A0A6J7WDA9_9CAUD</name>
<evidence type="ECO:0000313" key="1">
    <source>
        <dbReference type="EMBL" id="CAB5187252.1"/>
    </source>
</evidence>
<organism evidence="1">
    <name type="scientific">uncultured Caudovirales phage</name>
    <dbReference type="NCBI Taxonomy" id="2100421"/>
    <lineage>
        <taxon>Viruses</taxon>
        <taxon>Duplodnaviria</taxon>
        <taxon>Heunggongvirae</taxon>
        <taxon>Uroviricota</taxon>
        <taxon>Caudoviricetes</taxon>
        <taxon>Peduoviridae</taxon>
        <taxon>Maltschvirus</taxon>
        <taxon>Maltschvirus maltsch</taxon>
    </lineage>
</organism>
<sequence length="75" mass="8438">MQTTIKDSTDLLGFLATQADSRKDWFGFSQQKLTAISLAHEIAANHADKFTPDQIVEYVHTLNNALYQKIIKPMG</sequence>
<reference evidence="1" key="1">
    <citation type="submission" date="2020-05" db="EMBL/GenBank/DDBJ databases">
        <authorList>
            <person name="Chiriac C."/>
            <person name="Salcher M."/>
            <person name="Ghai R."/>
            <person name="Kavagutti S V."/>
        </authorList>
    </citation>
    <scope>NUCLEOTIDE SEQUENCE</scope>
</reference>
<accession>A0A6J7WDA9</accession>